<gene>
    <name evidence="2" type="ORF">Srubr_20740</name>
</gene>
<dbReference type="Pfam" id="PF00550">
    <property type="entry name" value="PP-binding"/>
    <property type="match status" value="1"/>
</dbReference>
<dbReference type="InterPro" id="IPR009081">
    <property type="entry name" value="PP-bd_ACP"/>
</dbReference>
<comment type="caution">
    <text evidence="2">The sequence shown here is derived from an EMBL/GenBank/DDBJ whole genome shotgun (WGS) entry which is preliminary data.</text>
</comment>
<dbReference type="EMBL" id="BNEA01000007">
    <property type="protein sequence ID" value="GHI52228.1"/>
    <property type="molecule type" value="Genomic_DNA"/>
</dbReference>
<accession>A0ABQ3R8R2</accession>
<name>A0ABQ3R8R2_STRRR</name>
<evidence type="ECO:0000313" key="3">
    <source>
        <dbReference type="Proteomes" id="UP000646738"/>
    </source>
</evidence>
<dbReference type="PROSITE" id="PS50075">
    <property type="entry name" value="CARRIER"/>
    <property type="match status" value="1"/>
</dbReference>
<protein>
    <submittedName>
        <fullName evidence="2">Acyl carrier protein</fullName>
    </submittedName>
</protein>
<evidence type="ECO:0000313" key="2">
    <source>
        <dbReference type="EMBL" id="GHI52228.1"/>
    </source>
</evidence>
<dbReference type="SUPFAM" id="SSF47336">
    <property type="entry name" value="ACP-like"/>
    <property type="match status" value="1"/>
</dbReference>
<dbReference type="InterPro" id="IPR036736">
    <property type="entry name" value="ACP-like_sf"/>
</dbReference>
<dbReference type="RefSeq" id="WP_189997785.1">
    <property type="nucleotide sequence ID" value="NZ_BNCB01000016.1"/>
</dbReference>
<evidence type="ECO:0000259" key="1">
    <source>
        <dbReference type="PROSITE" id="PS50075"/>
    </source>
</evidence>
<organism evidence="2 3">
    <name type="scientific">Streptomyces rubradiris</name>
    <name type="common">Streptomyces achromogenes subsp. rubradiris</name>
    <dbReference type="NCBI Taxonomy" id="285531"/>
    <lineage>
        <taxon>Bacteria</taxon>
        <taxon>Bacillati</taxon>
        <taxon>Actinomycetota</taxon>
        <taxon>Actinomycetes</taxon>
        <taxon>Kitasatosporales</taxon>
        <taxon>Streptomycetaceae</taxon>
        <taxon>Streptomyces</taxon>
    </lineage>
</organism>
<feature type="domain" description="Carrier" evidence="1">
    <location>
        <begin position="2"/>
        <end position="79"/>
    </location>
</feature>
<dbReference type="Proteomes" id="UP000646738">
    <property type="component" value="Unassembled WGS sequence"/>
</dbReference>
<sequence length="89" mass="9455">MTSTYDTVKTALTSHFNIPADTVRADSTLEDLGLDSLAVVELLCVLQDELGMTVPTGHENLKSLQLTLAETVAIIDEAQPSARAAEVLA</sequence>
<reference evidence="3" key="1">
    <citation type="submission" date="2023-07" db="EMBL/GenBank/DDBJ databases">
        <title>Whole genome shotgun sequence of Streptomyces achromogenes subsp. rubradiris NBRC 14000.</title>
        <authorList>
            <person name="Komaki H."/>
            <person name="Tamura T."/>
        </authorList>
    </citation>
    <scope>NUCLEOTIDE SEQUENCE [LARGE SCALE GENOMIC DNA]</scope>
    <source>
        <strain evidence="3">NBRC 14000</strain>
    </source>
</reference>
<keyword evidence="3" id="KW-1185">Reference proteome</keyword>
<proteinExistence type="predicted"/>
<dbReference type="Gene3D" id="1.10.1200.10">
    <property type="entry name" value="ACP-like"/>
    <property type="match status" value="1"/>
</dbReference>